<keyword evidence="5" id="KW-0539">Nucleus</keyword>
<dbReference type="PANTHER" id="PTHR21964">
    <property type="entry name" value="BREAST CANCER METASTASIS-SUPPRESSOR 1"/>
    <property type="match status" value="1"/>
</dbReference>
<feature type="compositionally biased region" description="Acidic residues" evidence="7">
    <location>
        <begin position="45"/>
        <end position="62"/>
    </location>
</feature>
<dbReference type="SMART" id="SM01401">
    <property type="entry name" value="Sds3"/>
    <property type="match status" value="1"/>
</dbReference>
<protein>
    <submittedName>
        <fullName evidence="8">EOG090X0IS7</fullName>
    </submittedName>
</protein>
<proteinExistence type="inferred from homology"/>
<evidence type="ECO:0000256" key="3">
    <source>
        <dbReference type="ARBA" id="ARBA00023015"/>
    </source>
</evidence>
<comment type="similarity">
    <text evidence="6">Belongs to the BRMS1 family.</text>
</comment>
<dbReference type="GO" id="GO:0005654">
    <property type="term" value="C:nucleoplasm"/>
    <property type="evidence" value="ECO:0007669"/>
    <property type="project" value="UniProtKB-ARBA"/>
</dbReference>
<name>A0A9N6WTL7_9CRUS</name>
<keyword evidence="3" id="KW-0805">Transcription regulation</keyword>
<organism evidence="8">
    <name type="scientific">Evadne anonyx</name>
    <dbReference type="NCBI Taxonomy" id="141404"/>
    <lineage>
        <taxon>Eukaryota</taxon>
        <taxon>Metazoa</taxon>
        <taxon>Ecdysozoa</taxon>
        <taxon>Arthropoda</taxon>
        <taxon>Crustacea</taxon>
        <taxon>Branchiopoda</taxon>
        <taxon>Diplostraca</taxon>
        <taxon>Cladocera</taxon>
        <taxon>Onychopoda</taxon>
        <taxon>Podonidae</taxon>
        <taxon>Evadne</taxon>
    </lineage>
</organism>
<feature type="region of interest" description="Disordered" evidence="7">
    <location>
        <begin position="1"/>
        <end position="63"/>
    </location>
</feature>
<dbReference type="InterPro" id="IPR013907">
    <property type="entry name" value="Sds3"/>
</dbReference>
<dbReference type="EMBL" id="OC986272">
    <property type="protein sequence ID" value="CAG4642927.1"/>
    <property type="molecule type" value="Genomic_DNA"/>
</dbReference>
<evidence type="ECO:0000256" key="1">
    <source>
        <dbReference type="ARBA" id="ARBA00004123"/>
    </source>
</evidence>
<dbReference type="Gene3D" id="1.20.5.1500">
    <property type="match status" value="1"/>
</dbReference>
<evidence type="ECO:0000256" key="2">
    <source>
        <dbReference type="ARBA" id="ARBA00022491"/>
    </source>
</evidence>
<evidence type="ECO:0000256" key="7">
    <source>
        <dbReference type="SAM" id="MobiDB-lite"/>
    </source>
</evidence>
<dbReference type="AlphaFoldDB" id="A0A9N6WTL7"/>
<comment type="subcellular location">
    <subcellularLocation>
        <location evidence="1">Nucleus</location>
    </subcellularLocation>
</comment>
<accession>A0A9N6WTL7</accession>
<evidence type="ECO:0000256" key="5">
    <source>
        <dbReference type="ARBA" id="ARBA00023242"/>
    </source>
</evidence>
<sequence length="261" mass="30296">MPVVQNMDRGEKEDSEGEVEQEEMDHLSMRQDSDKGESTDGMNDSSEDSGSEDSSDMDEEECDNLRSECLDDMIDLEKQFTFLKEQLYRERVNQIESKLQEVMAEQAAEYLGPLEDLREAVAVRTQVAGILRQLRLENIQNKAVAEEVAASQDFESRKALLMDSIKESLNEKIRRLEEDRNQLGFLDCDSFLKSRSLHSFGASSYRFEERESKEKDKRRKPITVTGPYIVYMLREADIMEDWTQIRKALTSIKRKYMLGFI</sequence>
<feature type="compositionally biased region" description="Basic and acidic residues" evidence="7">
    <location>
        <begin position="24"/>
        <end position="38"/>
    </location>
</feature>
<dbReference type="GO" id="GO:0010468">
    <property type="term" value="P:regulation of gene expression"/>
    <property type="evidence" value="ECO:0007669"/>
    <property type="project" value="UniProtKB-ARBA"/>
</dbReference>
<feature type="compositionally biased region" description="Acidic residues" evidence="7">
    <location>
        <begin position="13"/>
        <end position="23"/>
    </location>
</feature>
<reference evidence="8" key="1">
    <citation type="submission" date="2021-04" db="EMBL/GenBank/DDBJ databases">
        <authorList>
            <person name="Cornetti L."/>
        </authorList>
    </citation>
    <scope>NUCLEOTIDE SEQUENCE</scope>
</reference>
<evidence type="ECO:0000256" key="6">
    <source>
        <dbReference type="ARBA" id="ARBA00038256"/>
    </source>
</evidence>
<evidence type="ECO:0000313" key="8">
    <source>
        <dbReference type="EMBL" id="CAG4642927.1"/>
    </source>
</evidence>
<keyword evidence="4" id="KW-0804">Transcription</keyword>
<dbReference type="Pfam" id="PF08598">
    <property type="entry name" value="Sds3"/>
    <property type="match status" value="1"/>
</dbReference>
<evidence type="ECO:0000256" key="4">
    <source>
        <dbReference type="ARBA" id="ARBA00023163"/>
    </source>
</evidence>
<dbReference type="FunFam" id="1.20.5.1500:FF:000002">
    <property type="entry name" value="breast cancer metastasis-suppressor 1-like protein-A"/>
    <property type="match status" value="1"/>
</dbReference>
<keyword evidence="2" id="KW-0678">Repressor</keyword>
<gene>
    <name evidence="8" type="primary">EOG090X0IS7</name>
</gene>